<dbReference type="PANTHER" id="PTHR36920">
    <property type="match status" value="1"/>
</dbReference>
<dbReference type="NCBIfam" id="NF008202">
    <property type="entry name" value="PRK10959.1"/>
    <property type="match status" value="1"/>
</dbReference>
<keyword evidence="11" id="KW-1185">Reference proteome</keyword>
<evidence type="ECO:0000256" key="8">
    <source>
        <dbReference type="ARBA" id="ARBA00074212"/>
    </source>
</evidence>
<name>I2B904_SHIBC</name>
<dbReference type="InterPro" id="IPR005618">
    <property type="entry name" value="OMPW"/>
</dbReference>
<dbReference type="FunFam" id="2.40.160.20:FF:000001">
    <property type="entry name" value="Outer membrane protein W"/>
    <property type="match status" value="1"/>
</dbReference>
<evidence type="ECO:0000256" key="3">
    <source>
        <dbReference type="ARBA" id="ARBA00022452"/>
    </source>
</evidence>
<comment type="similarity">
    <text evidence="2">Belongs to the OmpW/AlkL family.</text>
</comment>
<accession>K6VVV8</accession>
<dbReference type="Proteomes" id="UP000001955">
    <property type="component" value="Chromosome"/>
</dbReference>
<sequence length="211" mass="23418">MKKKAIMLLALGSISATVSAHEAGEFFMRAGTATVRPTEGSDRVLGMSHFNVSNNTQMGLTFTWMATDNIGIELLAATPFRHKVGLKETGNLATVRQLPPTLMAQWYFGDATSKVRPYIGAGVNYTFFYDEHFNDTGKAAGLSDLSAGHSWGMAGQVGLDYMIDKDWLVNMSVWYMDIDTTVKFKHDTLGRQSVSTRIDPWVFMFSAGYRF</sequence>
<evidence type="ECO:0000313" key="11">
    <source>
        <dbReference type="Proteomes" id="UP000001955"/>
    </source>
</evidence>
<dbReference type="KEGG" id="ebt:EBL_c19160"/>
<proteinExistence type="inferred from homology"/>
<evidence type="ECO:0000256" key="4">
    <source>
        <dbReference type="ARBA" id="ARBA00022692"/>
    </source>
</evidence>
<keyword evidence="6" id="KW-0472">Membrane</keyword>
<dbReference type="Gene3D" id="2.40.160.20">
    <property type="match status" value="1"/>
</dbReference>
<dbReference type="OrthoDB" id="9807574at2"/>
<dbReference type="GO" id="GO:0009279">
    <property type="term" value="C:cell outer membrane"/>
    <property type="evidence" value="ECO:0007669"/>
    <property type="project" value="UniProtKB-SubCell"/>
</dbReference>
<dbReference type="Pfam" id="PF03922">
    <property type="entry name" value="OmpW"/>
    <property type="match status" value="1"/>
</dbReference>
<dbReference type="GO" id="GO:0055085">
    <property type="term" value="P:transmembrane transport"/>
    <property type="evidence" value="ECO:0007669"/>
    <property type="project" value="TreeGrafter"/>
</dbReference>
<evidence type="ECO:0000256" key="5">
    <source>
        <dbReference type="ARBA" id="ARBA00022729"/>
    </source>
</evidence>
<reference evidence="10 11" key="1">
    <citation type="journal article" date="2012" name="J. Bacteriol.">
        <title>Complete genome sequence of the B12-producing Shimwellia blattae strain DSM 4481, isolated from a cockroach.</title>
        <authorList>
            <person name="Brzuszkiewicz E."/>
            <person name="Waschkowitz T."/>
            <person name="Wiezer A."/>
            <person name="Daniel R."/>
        </authorList>
    </citation>
    <scope>NUCLEOTIDE SEQUENCE [LARGE SCALE GENOMIC DNA]</scope>
    <source>
        <strain evidence="11">ATCC 29907 / DSM 4481 / JCM 1650 / NBRC 105725 / CDC 9005-74</strain>
    </source>
</reference>
<keyword evidence="3" id="KW-1134">Transmembrane beta strand</keyword>
<evidence type="ECO:0000256" key="6">
    <source>
        <dbReference type="ARBA" id="ARBA00023136"/>
    </source>
</evidence>
<evidence type="ECO:0000256" key="9">
    <source>
        <dbReference type="SAM" id="SignalP"/>
    </source>
</evidence>
<dbReference type="SUPFAM" id="SSF56925">
    <property type="entry name" value="OMPA-like"/>
    <property type="match status" value="1"/>
</dbReference>
<dbReference type="EMBL" id="CP001560">
    <property type="protein sequence ID" value="AFJ47008.1"/>
    <property type="molecule type" value="Genomic_DNA"/>
</dbReference>
<keyword evidence="7" id="KW-0998">Cell outer membrane</keyword>
<keyword evidence="5 9" id="KW-0732">Signal</keyword>
<dbReference type="STRING" id="630626.EBL_c19160"/>
<dbReference type="HOGENOM" id="CLU_042505_1_1_6"/>
<evidence type="ECO:0000256" key="1">
    <source>
        <dbReference type="ARBA" id="ARBA00004442"/>
    </source>
</evidence>
<organism evidence="10 11">
    <name type="scientific">Shimwellia blattae (strain ATCC 29907 / DSM 4481 / JCM 1650 / NBRC 105725 / CDC 9005-74)</name>
    <name type="common">Escherichia blattae</name>
    <dbReference type="NCBI Taxonomy" id="630626"/>
    <lineage>
        <taxon>Bacteria</taxon>
        <taxon>Pseudomonadati</taxon>
        <taxon>Pseudomonadota</taxon>
        <taxon>Gammaproteobacteria</taxon>
        <taxon>Enterobacterales</taxon>
        <taxon>Enterobacteriaceae</taxon>
        <taxon>Shimwellia</taxon>
    </lineage>
</organism>
<dbReference type="InterPro" id="IPR011250">
    <property type="entry name" value="OMP/PagP_B-barrel"/>
</dbReference>
<comment type="subcellular location">
    <subcellularLocation>
        <location evidence="1">Cell outer membrane</location>
    </subcellularLocation>
</comment>
<dbReference type="PANTHER" id="PTHR36920:SF1">
    <property type="entry name" value="OUTER MEMBRANE PROTEIN W"/>
    <property type="match status" value="1"/>
</dbReference>
<evidence type="ECO:0000313" key="10">
    <source>
        <dbReference type="EMBL" id="AFJ47008.1"/>
    </source>
</evidence>
<dbReference type="PATRIC" id="fig|630626.3.peg.1860"/>
<gene>
    <name evidence="10" type="primary">ompW</name>
    <name evidence="10" type="ordered locus">EBL_c19160</name>
</gene>
<evidence type="ECO:0000256" key="7">
    <source>
        <dbReference type="ARBA" id="ARBA00023237"/>
    </source>
</evidence>
<evidence type="ECO:0000256" key="2">
    <source>
        <dbReference type="ARBA" id="ARBA00009330"/>
    </source>
</evidence>
<keyword evidence="4" id="KW-0812">Transmembrane</keyword>
<dbReference type="AlphaFoldDB" id="I2B904"/>
<accession>I2B904</accession>
<feature type="chain" id="PRO_5003655793" description="Outer membrane protein W" evidence="9">
    <location>
        <begin position="21"/>
        <end position="211"/>
    </location>
</feature>
<feature type="signal peptide" evidence="9">
    <location>
        <begin position="1"/>
        <end position="20"/>
    </location>
</feature>
<dbReference type="RefSeq" id="WP_002440993.1">
    <property type="nucleotide sequence ID" value="NC_017910.1"/>
</dbReference>
<protein>
    <recommendedName>
        <fullName evidence="8">Outer membrane protein W</fullName>
    </recommendedName>
</protein>
<dbReference type="eggNOG" id="COG3047">
    <property type="taxonomic scope" value="Bacteria"/>
</dbReference>